<dbReference type="Proteomes" id="UP000188159">
    <property type="component" value="Chromosome"/>
</dbReference>
<dbReference type="EMBL" id="CP012098">
    <property type="protein sequence ID" value="AQP40499.1"/>
    <property type="molecule type" value="Genomic_DNA"/>
</dbReference>
<feature type="chain" id="PRO_5039450417" description="Lipoprotein" evidence="2">
    <location>
        <begin position="19"/>
        <end position="76"/>
    </location>
</feature>
<keyword evidence="2" id="KW-0732">Signal</keyword>
<dbReference type="PROSITE" id="PS51257">
    <property type="entry name" value="PROKAR_LIPOPROTEIN"/>
    <property type="match status" value="1"/>
</dbReference>
<protein>
    <recommendedName>
        <fullName evidence="5">Lipoprotein</fullName>
    </recommendedName>
</protein>
<feature type="compositionally biased region" description="Low complexity" evidence="1">
    <location>
        <begin position="29"/>
        <end position="53"/>
    </location>
</feature>
<evidence type="ECO:0008006" key="5">
    <source>
        <dbReference type="Google" id="ProtNLM"/>
    </source>
</evidence>
<accession>A0A1Q2CAB1</accession>
<dbReference type="RefSeq" id="WP_242950146.1">
    <property type="nucleotide sequence ID" value="NZ_CP012098.1"/>
</dbReference>
<evidence type="ECO:0000256" key="2">
    <source>
        <dbReference type="SAM" id="SignalP"/>
    </source>
</evidence>
<evidence type="ECO:0000313" key="3">
    <source>
        <dbReference type="EMBL" id="AQP40499.1"/>
    </source>
</evidence>
<evidence type="ECO:0000313" key="4">
    <source>
        <dbReference type="Proteomes" id="UP000188159"/>
    </source>
</evidence>
<proteinExistence type="predicted"/>
<gene>
    <name evidence="3" type="ORF">DO83_13500</name>
</gene>
<evidence type="ECO:0000256" key="1">
    <source>
        <dbReference type="SAM" id="MobiDB-lite"/>
    </source>
</evidence>
<feature type="signal peptide" evidence="2">
    <location>
        <begin position="1"/>
        <end position="18"/>
    </location>
</feature>
<sequence>MKKILYLFFTCSIIFAFAGCSPSKKDSAEATTTQEIATTTSTTENTTDSSTSDSDAKNDSYDFSAYKKESKNSLKK</sequence>
<organism evidence="3 4">
    <name type="scientific">Anaerostipes hadrus</name>
    <dbReference type="NCBI Taxonomy" id="649756"/>
    <lineage>
        <taxon>Bacteria</taxon>
        <taxon>Bacillati</taxon>
        <taxon>Bacillota</taxon>
        <taxon>Clostridia</taxon>
        <taxon>Lachnospirales</taxon>
        <taxon>Lachnospiraceae</taxon>
        <taxon>Anaerostipes</taxon>
    </lineage>
</organism>
<name>A0A1Q2CAB1_ANAHA</name>
<dbReference type="AlphaFoldDB" id="A0A1Q2CAB1"/>
<feature type="region of interest" description="Disordered" evidence="1">
    <location>
        <begin position="22"/>
        <end position="60"/>
    </location>
</feature>
<reference evidence="3 4" key="1">
    <citation type="journal article" date="2016" name="Sci. Rep.">
        <title>Accelerated dysbiosis of gut microbiota during aggravation of DSS-induced colitis by a butyrate-producing bacterium.</title>
        <authorList>
            <person name="Zhang Q."/>
            <person name="Wu Y."/>
            <person name="Wang J."/>
            <person name="Wu G."/>
            <person name="Long W."/>
            <person name="Xue Z."/>
            <person name="Wang L."/>
            <person name="Zhang X."/>
            <person name="Pang X."/>
            <person name="Zhao Y."/>
            <person name="Zhao L."/>
            <person name="Zhang C."/>
        </authorList>
    </citation>
    <scope>NUCLEOTIDE SEQUENCE [LARGE SCALE GENOMIC DNA]</scope>
    <source>
        <strain evidence="3 4">BPB5</strain>
    </source>
</reference>